<dbReference type="AlphaFoldDB" id="A0A2D0R2A7"/>
<feature type="compositionally biased region" description="Basic and acidic residues" evidence="1">
    <location>
        <begin position="732"/>
        <end position="743"/>
    </location>
</feature>
<dbReference type="GeneID" id="108266171"/>
<keyword evidence="2" id="KW-1185">Reference proteome</keyword>
<evidence type="ECO:0000256" key="1">
    <source>
        <dbReference type="SAM" id="MobiDB-lite"/>
    </source>
</evidence>
<name>A0A2D0R2A7_ICTPU</name>
<feature type="region of interest" description="Disordered" evidence="1">
    <location>
        <begin position="570"/>
        <end position="660"/>
    </location>
</feature>
<sequence length="797" mass="91196">MGPLPPFVRRRGLGKQCSMALYRQDPRDPADQLEPQPGIIRGSLPLELRECQKDGVLGTLIMDPAGEIICLSFWDPLTDTEDHPALEHAMREHVVRVMTSEGVLEDSWTILDQLEEQATQTGGLNDREVEAKRGQKKQTSTKRKDIPQSAENITVDEMAECSGTNGSRVRRKAQASVREQRIEKTNNCTDSQPYSRGEDIIQQTGGRTQRPQPKARGRAGSPPSSGSVSSTPKTALSTPTAADELIDKTKPQSQTESFKNTAKSRKSGKFDNADDPHIRNVKKQKFDQHASRVPVNNYAEMKTVETNVDNVDTESQDTSFNEEATFGPIHKKNKKAGDEKAKSTESQNTAEKVKKKSKVQAAFVVGKPRQSQEVLQIEKRKYSSDRRKKTVSNTLVNESEDKSADNYSCGSSEYTMDDTESSHTSNVQKSCEAGHSPDIDQDYIHQEKCVEGHNLESEQTAVSREDGGAGDIDTVSDFQESDISALSSRSHSSAKSSSTSTWSVRRTSVSSDTGMCSPVQLPHLFPRGGVSTHHPASNPAKSESASDAMSSEEAINLRETRVAAALAAKAERRRLEAERKRKEKEEEKEEQRKRQEKKEQTEEKMRLELEEEQRQRAQQARLRKLKEEEERQRKAEREKEGQRNEQAEMETERRRQEETRNKKLYLERLQKARHEEEMRRTVELKLQYEEEEARKEEEYRRLQEMDESERLEYLRRRQEEEEERRKVAKERRRAEEEAAMRDEEFNRQRAALEQNLQFHRGLFVETEGLKQKQNISRPWVFSYFSRLSLADCKMSEE</sequence>
<proteinExistence type="predicted"/>
<feature type="region of interest" description="Disordered" evidence="1">
    <location>
        <begin position="716"/>
        <end position="743"/>
    </location>
</feature>
<dbReference type="RefSeq" id="XP_017324699.3">
    <property type="nucleotide sequence ID" value="XM_017469210.3"/>
</dbReference>
<protein>
    <submittedName>
        <fullName evidence="3">Trichohyalin</fullName>
    </submittedName>
</protein>
<dbReference type="PANTHER" id="PTHR21937:SF5">
    <property type="entry name" value="GENE 973-RELATED"/>
    <property type="match status" value="1"/>
</dbReference>
<feature type="compositionally biased region" description="Basic and acidic residues" evidence="1">
    <location>
        <begin position="625"/>
        <end position="660"/>
    </location>
</feature>
<feature type="compositionally biased region" description="Polar residues" evidence="1">
    <location>
        <begin position="201"/>
        <end position="211"/>
    </location>
</feature>
<feature type="compositionally biased region" description="Basic and acidic residues" evidence="1">
    <location>
        <begin position="376"/>
        <end position="385"/>
    </location>
</feature>
<feature type="compositionally biased region" description="Low complexity" evidence="1">
    <location>
        <begin position="481"/>
        <end position="511"/>
    </location>
</feature>
<reference evidence="2" key="1">
    <citation type="journal article" date="2016" name="Nat. Commun.">
        <title>The channel catfish genome sequence provides insights into the evolution of scale formation in teleosts.</title>
        <authorList>
            <person name="Liu Z."/>
            <person name="Liu S."/>
            <person name="Yao J."/>
            <person name="Bao L."/>
            <person name="Zhang J."/>
            <person name="Li Y."/>
            <person name="Jiang C."/>
            <person name="Sun L."/>
            <person name="Wang R."/>
            <person name="Zhang Y."/>
            <person name="Zhou T."/>
            <person name="Zeng Q."/>
            <person name="Fu Q."/>
            <person name="Gao S."/>
            <person name="Li N."/>
            <person name="Koren S."/>
            <person name="Jiang Y."/>
            <person name="Zimin A."/>
            <person name="Xu P."/>
            <person name="Phillippy A.M."/>
            <person name="Geng X."/>
            <person name="Song L."/>
            <person name="Sun F."/>
            <person name="Li C."/>
            <person name="Wang X."/>
            <person name="Chen A."/>
            <person name="Jin Y."/>
            <person name="Yuan Z."/>
            <person name="Yang Y."/>
            <person name="Tan S."/>
            <person name="Peatman E."/>
            <person name="Lu J."/>
            <person name="Qin Z."/>
            <person name="Dunham R."/>
            <person name="Li Z."/>
            <person name="Sonstegard T."/>
            <person name="Feng J."/>
            <person name="Danzmann R.G."/>
            <person name="Schroeder S."/>
            <person name="Scheffler B."/>
            <person name="Duke M.V."/>
            <person name="Ballard L."/>
            <person name="Kucuktas H."/>
            <person name="Kaltenboeck L."/>
            <person name="Liu H."/>
            <person name="Armbruster J."/>
            <person name="Xie Y."/>
            <person name="Kirby M.L."/>
            <person name="Tian Y."/>
            <person name="Flanagan M.E."/>
            <person name="Mu W."/>
            <person name="Waldbieser G.C."/>
        </authorList>
    </citation>
    <scope>NUCLEOTIDE SEQUENCE [LARGE SCALE GENOMIC DNA]</scope>
    <source>
        <strain evidence="2">SDA103</strain>
    </source>
</reference>
<gene>
    <name evidence="3" type="primary">LOC108266171</name>
</gene>
<feature type="compositionally biased region" description="Polar residues" evidence="1">
    <location>
        <begin position="251"/>
        <end position="261"/>
    </location>
</feature>
<dbReference type="KEGG" id="ipu:108266171"/>
<feature type="compositionally biased region" description="Polar residues" evidence="1">
    <location>
        <begin position="405"/>
        <end position="414"/>
    </location>
</feature>
<organism evidence="2 3">
    <name type="scientific">Ictalurus punctatus</name>
    <name type="common">Channel catfish</name>
    <name type="synonym">Silurus punctatus</name>
    <dbReference type="NCBI Taxonomy" id="7998"/>
    <lineage>
        <taxon>Eukaryota</taxon>
        <taxon>Metazoa</taxon>
        <taxon>Chordata</taxon>
        <taxon>Craniata</taxon>
        <taxon>Vertebrata</taxon>
        <taxon>Euteleostomi</taxon>
        <taxon>Actinopterygii</taxon>
        <taxon>Neopterygii</taxon>
        <taxon>Teleostei</taxon>
        <taxon>Ostariophysi</taxon>
        <taxon>Siluriformes</taxon>
        <taxon>Ictaluridae</taxon>
        <taxon>Ictalurus</taxon>
    </lineage>
</organism>
<feature type="compositionally biased region" description="Polar residues" evidence="1">
    <location>
        <begin position="185"/>
        <end position="194"/>
    </location>
</feature>
<feature type="compositionally biased region" description="Low complexity" evidence="1">
    <location>
        <begin position="542"/>
        <end position="554"/>
    </location>
</feature>
<feature type="compositionally biased region" description="Low complexity" evidence="1">
    <location>
        <begin position="220"/>
        <end position="230"/>
    </location>
</feature>
<dbReference type="Proteomes" id="UP000221080">
    <property type="component" value="Chromosome 6"/>
</dbReference>
<accession>A0A2D0R2A7</accession>
<dbReference type="PANTHER" id="PTHR21937">
    <property type="entry name" value="CCDC66 DOMAIN-CONTAINING PROTEIN"/>
    <property type="match status" value="1"/>
</dbReference>
<dbReference type="InterPro" id="IPR031440">
    <property type="entry name" value="DUF4670"/>
</dbReference>
<dbReference type="Pfam" id="PF15709">
    <property type="entry name" value="DUF4670"/>
    <property type="match status" value="1"/>
</dbReference>
<feature type="compositionally biased region" description="Polar residues" evidence="1">
    <location>
        <begin position="231"/>
        <end position="240"/>
    </location>
</feature>
<feature type="compositionally biased region" description="Basic and acidic residues" evidence="1">
    <location>
        <begin position="268"/>
        <end position="290"/>
    </location>
</feature>
<feature type="region of interest" description="Disordered" evidence="1">
    <location>
        <begin position="307"/>
        <end position="556"/>
    </location>
</feature>
<reference evidence="3" key="2">
    <citation type="submission" date="2025-08" db="UniProtKB">
        <authorList>
            <consortium name="RefSeq"/>
        </authorList>
    </citation>
    <scope>IDENTIFICATION</scope>
    <source>
        <tissue evidence="3">Blood</tissue>
    </source>
</reference>
<evidence type="ECO:0000313" key="2">
    <source>
        <dbReference type="Proteomes" id="UP000221080"/>
    </source>
</evidence>
<feature type="compositionally biased region" description="Basic and acidic residues" evidence="1">
    <location>
        <begin position="716"/>
        <end position="725"/>
    </location>
</feature>
<feature type="compositionally biased region" description="Basic and acidic residues" evidence="1">
    <location>
        <begin position="435"/>
        <end position="456"/>
    </location>
</feature>
<dbReference type="OrthoDB" id="6162046at2759"/>
<evidence type="ECO:0000313" key="3">
    <source>
        <dbReference type="RefSeq" id="XP_017324699.3"/>
    </source>
</evidence>
<feature type="region of interest" description="Disordered" evidence="1">
    <location>
        <begin position="119"/>
        <end position="292"/>
    </location>
</feature>
<feature type="compositionally biased region" description="Basic and acidic residues" evidence="1">
    <location>
        <begin position="570"/>
        <end position="615"/>
    </location>
</feature>